<evidence type="ECO:0000256" key="10">
    <source>
        <dbReference type="ARBA" id="ARBA00022553"/>
    </source>
</evidence>
<dbReference type="PROSITE" id="PS00107">
    <property type="entry name" value="PROTEIN_KINASE_ATP"/>
    <property type="match status" value="1"/>
</dbReference>
<keyword evidence="8" id="KW-0963">Cytoplasm</keyword>
<keyword evidence="15 24" id="KW-0067">ATP-binding</keyword>
<evidence type="ECO:0000259" key="26">
    <source>
        <dbReference type="PROSITE" id="PS50011"/>
    </source>
</evidence>
<dbReference type="PROSITE" id="PS00108">
    <property type="entry name" value="PROTEIN_KINASE_ST"/>
    <property type="match status" value="1"/>
</dbReference>
<reference evidence="29" key="2">
    <citation type="submission" date="2025-09" db="UniProtKB">
        <authorList>
            <consortium name="Ensembl"/>
        </authorList>
    </citation>
    <scope>IDENTIFICATION</scope>
</reference>
<dbReference type="Proteomes" id="UP000472277">
    <property type="component" value="Chromosome 32"/>
</dbReference>
<evidence type="ECO:0000256" key="24">
    <source>
        <dbReference type="PROSITE-ProRule" id="PRU10141"/>
    </source>
</evidence>
<evidence type="ECO:0000256" key="12">
    <source>
        <dbReference type="ARBA" id="ARBA00022737"/>
    </source>
</evidence>
<dbReference type="Ensembl" id="ENSSTUT00000032660.1">
    <property type="protein sequence ID" value="ENSSTUP00000031233.1"/>
    <property type="gene ID" value="ENSSTUG00000012422.1"/>
</dbReference>
<evidence type="ECO:0000256" key="9">
    <source>
        <dbReference type="ARBA" id="ARBA00022527"/>
    </source>
</evidence>
<evidence type="ECO:0000256" key="14">
    <source>
        <dbReference type="ARBA" id="ARBA00022777"/>
    </source>
</evidence>
<feature type="domain" description="REM-1" evidence="28">
    <location>
        <begin position="40"/>
        <end position="116"/>
    </location>
</feature>
<keyword evidence="30" id="KW-1185">Reference proteome</keyword>
<dbReference type="Gene3D" id="3.30.200.20">
    <property type="entry name" value="Phosphorylase Kinase, domain 1"/>
    <property type="match status" value="1"/>
</dbReference>
<evidence type="ECO:0000256" key="6">
    <source>
        <dbReference type="ARBA" id="ARBA00005490"/>
    </source>
</evidence>
<keyword evidence="17 23" id="KW-0175">Coiled coil</keyword>
<evidence type="ECO:0000259" key="27">
    <source>
        <dbReference type="PROSITE" id="PS51285"/>
    </source>
</evidence>
<keyword evidence="14" id="KW-0418">Kinase</keyword>
<feature type="binding site" evidence="24">
    <location>
        <position position="606"/>
    </location>
    <ligand>
        <name>ATP</name>
        <dbReference type="ChEBI" id="CHEBI:30616"/>
    </ligand>
</feature>
<feature type="compositionally biased region" description="Basic and acidic residues" evidence="25">
    <location>
        <begin position="74"/>
        <end position="85"/>
    </location>
</feature>
<gene>
    <name evidence="29" type="primary">PKN1</name>
    <name evidence="29" type="synonym">LOC115170534</name>
</gene>
<dbReference type="InterPro" id="IPR037313">
    <property type="entry name" value="PKN_HR1_1"/>
</dbReference>
<keyword evidence="16" id="KW-0805">Transcription regulation</keyword>
<dbReference type="SMART" id="SM00133">
    <property type="entry name" value="S_TK_X"/>
    <property type="match status" value="1"/>
</dbReference>
<keyword evidence="12" id="KW-0677">Repeat</keyword>
<keyword evidence="10" id="KW-0597">Phosphoprotein</keyword>
<dbReference type="InterPro" id="IPR035892">
    <property type="entry name" value="C2_domain_sf"/>
</dbReference>
<dbReference type="PROSITE" id="PS51285">
    <property type="entry name" value="AGC_KINASE_CTER"/>
    <property type="match status" value="1"/>
</dbReference>
<keyword evidence="20" id="KW-0539">Nucleus</keyword>
<evidence type="ECO:0000256" key="16">
    <source>
        <dbReference type="ARBA" id="ARBA00023015"/>
    </source>
</evidence>
<comment type="subcellular location">
    <subcellularLocation>
        <location evidence="5">Cleavage furrow</location>
    </subcellularLocation>
    <subcellularLocation>
        <location evidence="4">Cytoplasm</location>
    </subcellularLocation>
    <subcellularLocation>
        <location evidence="3">Membrane</location>
    </subcellularLocation>
    <subcellularLocation>
        <location evidence="2">Midbody</location>
    </subcellularLocation>
    <subcellularLocation>
        <location evidence="1">Nucleus</location>
    </subcellularLocation>
</comment>
<feature type="region of interest" description="Disordered" evidence="25">
    <location>
        <begin position="74"/>
        <end position="99"/>
    </location>
</feature>
<organism evidence="29 30">
    <name type="scientific">Salmo trutta</name>
    <name type="common">Brown trout</name>
    <dbReference type="NCBI Taxonomy" id="8032"/>
    <lineage>
        <taxon>Eukaryota</taxon>
        <taxon>Metazoa</taxon>
        <taxon>Chordata</taxon>
        <taxon>Craniata</taxon>
        <taxon>Vertebrata</taxon>
        <taxon>Euteleostomi</taxon>
        <taxon>Actinopterygii</taxon>
        <taxon>Neopterygii</taxon>
        <taxon>Teleostei</taxon>
        <taxon>Protacanthopterygii</taxon>
        <taxon>Salmoniformes</taxon>
        <taxon>Salmonidae</taxon>
        <taxon>Salmoninae</taxon>
        <taxon>Salmo</taxon>
    </lineage>
</organism>
<evidence type="ECO:0000256" key="5">
    <source>
        <dbReference type="ARBA" id="ARBA00004626"/>
    </source>
</evidence>
<evidence type="ECO:0000256" key="7">
    <source>
        <dbReference type="ARBA" id="ARBA00012429"/>
    </source>
</evidence>
<evidence type="ECO:0000256" key="4">
    <source>
        <dbReference type="ARBA" id="ARBA00004496"/>
    </source>
</evidence>
<dbReference type="AlphaFoldDB" id="A0A673Y9J6"/>
<feature type="domain" description="REM-1" evidence="28">
    <location>
        <begin position="120"/>
        <end position="199"/>
    </location>
</feature>
<dbReference type="InterPro" id="IPR000719">
    <property type="entry name" value="Prot_kinase_dom"/>
</dbReference>
<dbReference type="GO" id="GO:0031267">
    <property type="term" value="F:small GTPase binding"/>
    <property type="evidence" value="ECO:0007669"/>
    <property type="project" value="InterPro"/>
</dbReference>
<evidence type="ECO:0000256" key="18">
    <source>
        <dbReference type="ARBA" id="ARBA00023136"/>
    </source>
</evidence>
<dbReference type="FunFam" id="1.10.287.160:FF:000002">
    <property type="entry name" value="Putative serine/threonine-protein kinase N2"/>
    <property type="match status" value="1"/>
</dbReference>
<evidence type="ECO:0000256" key="19">
    <source>
        <dbReference type="ARBA" id="ARBA00023163"/>
    </source>
</evidence>
<dbReference type="FunFam" id="1.10.287.160:FF:000003">
    <property type="entry name" value="Putative serine/threonine-protein kinase N2"/>
    <property type="match status" value="1"/>
</dbReference>
<dbReference type="GO" id="GO:0007165">
    <property type="term" value="P:signal transduction"/>
    <property type="evidence" value="ECO:0007669"/>
    <property type="project" value="InterPro"/>
</dbReference>
<comment type="catalytic activity">
    <reaction evidence="22">
        <text>L-seryl-[protein] + ATP = O-phospho-L-seryl-[protein] + ADP + H(+)</text>
        <dbReference type="Rhea" id="RHEA:17989"/>
        <dbReference type="Rhea" id="RHEA-COMP:9863"/>
        <dbReference type="Rhea" id="RHEA-COMP:11604"/>
        <dbReference type="ChEBI" id="CHEBI:15378"/>
        <dbReference type="ChEBI" id="CHEBI:29999"/>
        <dbReference type="ChEBI" id="CHEBI:30616"/>
        <dbReference type="ChEBI" id="CHEBI:83421"/>
        <dbReference type="ChEBI" id="CHEBI:456216"/>
        <dbReference type="EC" id="2.7.11.13"/>
    </reaction>
</comment>
<evidence type="ECO:0000256" key="25">
    <source>
        <dbReference type="SAM" id="MobiDB-lite"/>
    </source>
</evidence>
<proteinExistence type="inferred from homology"/>
<evidence type="ECO:0000256" key="3">
    <source>
        <dbReference type="ARBA" id="ARBA00004370"/>
    </source>
</evidence>
<dbReference type="GO" id="GO:0005737">
    <property type="term" value="C:cytoplasm"/>
    <property type="evidence" value="ECO:0007669"/>
    <property type="project" value="UniProtKB-SubCell"/>
</dbReference>
<dbReference type="GeneTree" id="ENSGT00940000154990"/>
<dbReference type="GO" id="GO:0004697">
    <property type="term" value="F:diacylglycerol-dependent serine/threonine kinase activity"/>
    <property type="evidence" value="ECO:0007669"/>
    <property type="project" value="UniProtKB-EC"/>
</dbReference>
<dbReference type="InterPro" id="IPR017892">
    <property type="entry name" value="Pkinase_C"/>
</dbReference>
<evidence type="ECO:0000256" key="22">
    <source>
        <dbReference type="ARBA" id="ARBA00047470"/>
    </source>
</evidence>
<evidence type="ECO:0000313" key="30">
    <source>
        <dbReference type="Proteomes" id="UP000472277"/>
    </source>
</evidence>
<dbReference type="InterPro" id="IPR036274">
    <property type="entry name" value="HR1_rpt_sf"/>
</dbReference>
<dbReference type="Pfam" id="PF00433">
    <property type="entry name" value="Pkinase_C"/>
    <property type="match status" value="1"/>
</dbReference>
<evidence type="ECO:0000256" key="11">
    <source>
        <dbReference type="ARBA" id="ARBA00022679"/>
    </source>
</evidence>
<dbReference type="SUPFAM" id="SSF56112">
    <property type="entry name" value="Protein kinase-like (PK-like)"/>
    <property type="match status" value="1"/>
</dbReference>
<feature type="domain" description="Protein kinase" evidence="26">
    <location>
        <begin position="577"/>
        <end position="836"/>
    </location>
</feature>
<dbReference type="SMART" id="SM00220">
    <property type="entry name" value="S_TKc"/>
    <property type="match status" value="1"/>
</dbReference>
<dbReference type="SUPFAM" id="SSF46585">
    <property type="entry name" value="HR1 repeat"/>
    <property type="match status" value="3"/>
</dbReference>
<evidence type="ECO:0000256" key="2">
    <source>
        <dbReference type="ARBA" id="ARBA00004214"/>
    </source>
</evidence>
<dbReference type="InterPro" id="IPR037317">
    <property type="entry name" value="PKN1_HR1_2"/>
</dbReference>
<dbReference type="CDD" id="cd11630">
    <property type="entry name" value="HR1_PKN1_2"/>
    <property type="match status" value="1"/>
</dbReference>
<dbReference type="EC" id="2.7.11.13" evidence="7"/>
<feature type="domain" description="REM-1" evidence="28">
    <location>
        <begin position="200"/>
        <end position="281"/>
    </location>
</feature>
<dbReference type="GO" id="GO:0032154">
    <property type="term" value="C:cleavage furrow"/>
    <property type="evidence" value="ECO:0007669"/>
    <property type="project" value="UniProtKB-SubCell"/>
</dbReference>
<evidence type="ECO:0000256" key="1">
    <source>
        <dbReference type="ARBA" id="ARBA00004123"/>
    </source>
</evidence>
<feature type="compositionally biased region" description="Polar residues" evidence="25">
    <location>
        <begin position="86"/>
        <end position="95"/>
    </location>
</feature>
<dbReference type="InterPro" id="IPR017441">
    <property type="entry name" value="Protein_kinase_ATP_BS"/>
</dbReference>
<dbReference type="FunFam" id="3.30.200.20:FF:000058">
    <property type="entry name" value="Putative serine/threonine-protein kinase N2"/>
    <property type="match status" value="1"/>
</dbReference>
<evidence type="ECO:0000256" key="15">
    <source>
        <dbReference type="ARBA" id="ARBA00022840"/>
    </source>
</evidence>
<keyword evidence="18" id="KW-0472">Membrane</keyword>
<comment type="catalytic activity">
    <reaction evidence="21">
        <text>L-threonyl-[protein] + ATP = O-phospho-L-threonyl-[protein] + ADP + H(+)</text>
        <dbReference type="Rhea" id="RHEA:46608"/>
        <dbReference type="Rhea" id="RHEA-COMP:11060"/>
        <dbReference type="Rhea" id="RHEA-COMP:11605"/>
        <dbReference type="ChEBI" id="CHEBI:15378"/>
        <dbReference type="ChEBI" id="CHEBI:30013"/>
        <dbReference type="ChEBI" id="CHEBI:30616"/>
        <dbReference type="ChEBI" id="CHEBI:61977"/>
        <dbReference type="ChEBI" id="CHEBI:456216"/>
        <dbReference type="EC" id="2.7.11.13"/>
    </reaction>
</comment>
<keyword evidence="11" id="KW-0808">Transferase</keyword>
<reference evidence="29" key="1">
    <citation type="submission" date="2025-08" db="UniProtKB">
        <authorList>
            <consortium name="Ensembl"/>
        </authorList>
    </citation>
    <scope>IDENTIFICATION</scope>
</reference>
<comment type="similarity">
    <text evidence="6">Belongs to the protein kinase superfamily. AGC Ser/Thr protein kinase family. PKC subfamily.</text>
</comment>
<accession>A0A673Y9J6</accession>
<evidence type="ECO:0000259" key="28">
    <source>
        <dbReference type="PROSITE" id="PS51860"/>
    </source>
</evidence>
<evidence type="ECO:0000256" key="17">
    <source>
        <dbReference type="ARBA" id="ARBA00023054"/>
    </source>
</evidence>
<dbReference type="InterPro" id="IPR011009">
    <property type="entry name" value="Kinase-like_dom_sf"/>
</dbReference>
<dbReference type="Pfam" id="PF00069">
    <property type="entry name" value="Pkinase"/>
    <property type="match status" value="1"/>
</dbReference>
<dbReference type="Gene3D" id="1.10.287.160">
    <property type="entry name" value="HR1 repeat"/>
    <property type="match status" value="3"/>
</dbReference>
<dbReference type="FunFam" id="1.10.510.10:FF:000038">
    <property type="entry name" value="serine/threonine-protein kinase N2 isoform X1"/>
    <property type="match status" value="1"/>
</dbReference>
<name>A0A673Y9J6_SALTR</name>
<evidence type="ECO:0000256" key="21">
    <source>
        <dbReference type="ARBA" id="ARBA00047272"/>
    </source>
</evidence>
<dbReference type="InterPro" id="IPR011072">
    <property type="entry name" value="HR1_rho-bd"/>
</dbReference>
<evidence type="ECO:0000256" key="13">
    <source>
        <dbReference type="ARBA" id="ARBA00022741"/>
    </source>
</evidence>
<evidence type="ECO:0000313" key="29">
    <source>
        <dbReference type="Ensembl" id="ENSSTUP00000031233.1"/>
    </source>
</evidence>
<dbReference type="PROSITE" id="PS51860">
    <property type="entry name" value="REM_1"/>
    <property type="match status" value="3"/>
</dbReference>
<dbReference type="SMART" id="SM00742">
    <property type="entry name" value="Hr1"/>
    <property type="match status" value="3"/>
</dbReference>
<evidence type="ECO:0000256" key="20">
    <source>
        <dbReference type="ARBA" id="ARBA00023242"/>
    </source>
</evidence>
<keyword evidence="9" id="KW-0723">Serine/threonine-protein kinase</keyword>
<keyword evidence="13 24" id="KW-0547">Nucleotide-binding</keyword>
<dbReference type="SUPFAM" id="SSF49562">
    <property type="entry name" value="C2 domain (Calcium/lipid-binding domain, CaLB)"/>
    <property type="match status" value="1"/>
</dbReference>
<dbReference type="GO" id="GO:0005524">
    <property type="term" value="F:ATP binding"/>
    <property type="evidence" value="ECO:0007669"/>
    <property type="project" value="UniProtKB-UniRule"/>
</dbReference>
<dbReference type="Pfam" id="PF02185">
    <property type="entry name" value="HR1"/>
    <property type="match status" value="3"/>
</dbReference>
<evidence type="ECO:0000256" key="23">
    <source>
        <dbReference type="PROSITE-ProRule" id="PRU01207"/>
    </source>
</evidence>
<dbReference type="PROSITE" id="PS50011">
    <property type="entry name" value="PROTEIN_KINASE_DOM"/>
    <property type="match status" value="1"/>
</dbReference>
<sequence>MYVTDANLLSILSPPLLFLSPCQSDPGGLLLLEQLGLDQSSDFSDSSIQQRLDEARDHIRREIRKELKIKEGADNLRRATTDKKNAQQVDSQLRSSNRRLDSLHSKLQELDKHVGHYAPKSPGARSRSANQDRITALERQLNIELKCKQGAENMIPIYANGVTKDKKMHQTAQQMLQDSKTKIDIIRMQIRKAMQATEQTEDIQGKPDTCGVELRVEELWHHYRVEHAMAEGAKNMLRLLGVGKVQDKKAMSEVRCGLSESSQRCDLLRSSLEQHLLELADDHPKACLIKEELVLASSSAFSSRHGTPYVHNQYSTLCKPSPLTGTLQVRLLGCVGVLEVVPGRSRGTPVVLPCYSPGDGRSFKLSGLYSRSTSSMSLRIPAEVSAVLKLENTVVGQTCWKTVGEQAWDQTFTVELERSREMEIAVYWRDYRSLCALKYLKLEDFLDNQRHKVQLELEPQGLLLAEVHTPRHEYTRVYTRKAFLRARQMNVDIATWVRLLRNAIPTGNNVPSYTPHTHSRSHSGYCTHTHRDTLSHTSLMLQTASTTYTVHGKLLTGVSVCVVGRSQWRSPLCLQDFKLIAVLGRGHFGKVLLSEYKRTGSVYAIKALKKGDIVARDEVDSLMCEKRIFETVNSSHHPFLVNLFACFQTPEHVCFVMEYTAGGDLMMHIHADVFTEPRAVFYAACVVLGLQFLHDHKIVYRDLKLDNLLLDTQGYVKIADFGLCKEGMGYGDRTSTFCGTPEFLAPEVLTDTSYTRAVDWWGLGVLVYEMLVGESPFPGDDEEEVFDSIVNDEVRYPRFLSTEAIAIMRRLLRRNPERRLGSGEKNADEVKKQPLFRSMDWEALLQRRLPPPFVPNIRGREDVSNFDEEFTAETPALTPPRERRTLSRKDQDCFKDFDYVSDLC</sequence>
<dbReference type="InterPro" id="IPR000961">
    <property type="entry name" value="AGC-kinase_C"/>
</dbReference>
<dbReference type="Gene3D" id="1.10.510.10">
    <property type="entry name" value="Transferase(Phosphotransferase) domain 1"/>
    <property type="match status" value="1"/>
</dbReference>
<dbReference type="CDD" id="cd05589">
    <property type="entry name" value="STKc_PKN"/>
    <property type="match status" value="1"/>
</dbReference>
<dbReference type="GO" id="GO:0030496">
    <property type="term" value="C:midbody"/>
    <property type="evidence" value="ECO:0007669"/>
    <property type="project" value="UniProtKB-SubCell"/>
</dbReference>
<keyword evidence="19" id="KW-0804">Transcription</keyword>
<protein>
    <recommendedName>
        <fullName evidence="7">protein kinase C</fullName>
        <ecNumber evidence="7">2.7.11.13</ecNumber>
    </recommendedName>
</protein>
<dbReference type="GO" id="GO:0005634">
    <property type="term" value="C:nucleus"/>
    <property type="evidence" value="ECO:0007669"/>
    <property type="project" value="UniProtKB-SubCell"/>
</dbReference>
<dbReference type="FunFam" id="1.10.287.160:FF:000001">
    <property type="entry name" value="Putative serine/threonine-protein kinase N2"/>
    <property type="match status" value="1"/>
</dbReference>
<dbReference type="InterPro" id="IPR008271">
    <property type="entry name" value="Ser/Thr_kinase_AS"/>
</dbReference>
<feature type="domain" description="AGC-kinase C-terminal" evidence="27">
    <location>
        <begin position="837"/>
        <end position="904"/>
    </location>
</feature>
<dbReference type="CDD" id="cd11622">
    <property type="entry name" value="HR1_PKN_1"/>
    <property type="match status" value="1"/>
</dbReference>
<dbReference type="PANTHER" id="PTHR24351">
    <property type="entry name" value="RIBOSOMAL PROTEIN S6 KINASE"/>
    <property type="match status" value="1"/>
</dbReference>
<evidence type="ECO:0000256" key="8">
    <source>
        <dbReference type="ARBA" id="ARBA00022490"/>
    </source>
</evidence>